<evidence type="ECO:0008006" key="9">
    <source>
        <dbReference type="Google" id="ProtNLM"/>
    </source>
</evidence>
<dbReference type="RefSeq" id="WP_054963046.1">
    <property type="nucleotide sequence ID" value="NZ_LLEI02000006.1"/>
</dbReference>
<feature type="transmembrane region" description="Helical" evidence="6">
    <location>
        <begin position="246"/>
        <end position="267"/>
    </location>
</feature>
<dbReference type="InterPro" id="IPR050833">
    <property type="entry name" value="Poly_Biosynth_Transport"/>
</dbReference>
<feature type="transmembrane region" description="Helical" evidence="6">
    <location>
        <begin position="150"/>
        <end position="168"/>
    </location>
</feature>
<feature type="transmembrane region" description="Helical" evidence="6">
    <location>
        <begin position="118"/>
        <end position="138"/>
    </location>
</feature>
<feature type="transmembrane region" description="Helical" evidence="6">
    <location>
        <begin position="12"/>
        <end position="33"/>
    </location>
</feature>
<feature type="transmembrane region" description="Helical" evidence="6">
    <location>
        <begin position="279"/>
        <end position="304"/>
    </location>
</feature>
<dbReference type="EMBL" id="LLEI02000006">
    <property type="protein sequence ID" value="OAJ96287.1"/>
    <property type="molecule type" value="Genomic_DNA"/>
</dbReference>
<evidence type="ECO:0000256" key="4">
    <source>
        <dbReference type="ARBA" id="ARBA00022989"/>
    </source>
</evidence>
<dbReference type="AlphaFoldDB" id="A0A177Y6A5"/>
<feature type="transmembrane region" description="Helical" evidence="6">
    <location>
        <begin position="174"/>
        <end position="194"/>
    </location>
</feature>
<feature type="transmembrane region" description="Helical" evidence="6">
    <location>
        <begin position="215"/>
        <end position="234"/>
    </location>
</feature>
<evidence type="ECO:0000256" key="1">
    <source>
        <dbReference type="ARBA" id="ARBA00004651"/>
    </source>
</evidence>
<evidence type="ECO:0000313" key="8">
    <source>
        <dbReference type="Proteomes" id="UP000078406"/>
    </source>
</evidence>
<feature type="transmembrane region" description="Helical" evidence="6">
    <location>
        <begin position="433"/>
        <end position="452"/>
    </location>
</feature>
<protein>
    <recommendedName>
        <fullName evidence="9">Lipopolysaccharide biosynthesis protein</fullName>
    </recommendedName>
</protein>
<name>A0A177Y6A5_9VIBR</name>
<keyword evidence="3 6" id="KW-0812">Transmembrane</keyword>
<evidence type="ECO:0000313" key="7">
    <source>
        <dbReference type="EMBL" id="OAJ96287.1"/>
    </source>
</evidence>
<organism evidence="7 8">
    <name type="scientific">Vibrio bivalvicida</name>
    <dbReference type="NCBI Taxonomy" id="1276888"/>
    <lineage>
        <taxon>Bacteria</taxon>
        <taxon>Pseudomonadati</taxon>
        <taxon>Pseudomonadota</taxon>
        <taxon>Gammaproteobacteria</taxon>
        <taxon>Vibrionales</taxon>
        <taxon>Vibrionaceae</taxon>
        <taxon>Vibrio</taxon>
        <taxon>Vibrio oreintalis group</taxon>
    </lineage>
</organism>
<dbReference type="GO" id="GO:0005886">
    <property type="term" value="C:plasma membrane"/>
    <property type="evidence" value="ECO:0007669"/>
    <property type="project" value="UniProtKB-SubCell"/>
</dbReference>
<feature type="transmembrane region" description="Helical" evidence="6">
    <location>
        <begin position="39"/>
        <end position="60"/>
    </location>
</feature>
<dbReference type="PANTHER" id="PTHR30250">
    <property type="entry name" value="PST FAMILY PREDICTED COLANIC ACID TRANSPORTER"/>
    <property type="match status" value="1"/>
</dbReference>
<comment type="subcellular location">
    <subcellularLocation>
        <location evidence="1">Cell membrane</location>
        <topology evidence="1">Multi-pass membrane protein</topology>
    </subcellularLocation>
</comment>
<dbReference type="InterPro" id="IPR002797">
    <property type="entry name" value="Polysacc_synth"/>
</dbReference>
<keyword evidence="2" id="KW-1003">Cell membrane</keyword>
<evidence type="ECO:0000256" key="6">
    <source>
        <dbReference type="SAM" id="Phobius"/>
    </source>
</evidence>
<evidence type="ECO:0000256" key="5">
    <source>
        <dbReference type="ARBA" id="ARBA00023136"/>
    </source>
</evidence>
<comment type="caution">
    <text evidence="7">The sequence shown here is derived from an EMBL/GenBank/DDBJ whole genome shotgun (WGS) entry which is preliminary data.</text>
</comment>
<dbReference type="Pfam" id="PF01943">
    <property type="entry name" value="Polysacc_synt"/>
    <property type="match status" value="1"/>
</dbReference>
<keyword evidence="4 6" id="KW-1133">Transmembrane helix</keyword>
<keyword evidence="5 6" id="KW-0472">Membrane</keyword>
<proteinExistence type="predicted"/>
<gene>
    <name evidence="7" type="ORF">APB76_00530</name>
</gene>
<feature type="transmembrane region" description="Helical" evidence="6">
    <location>
        <begin position="84"/>
        <end position="106"/>
    </location>
</feature>
<dbReference type="PANTHER" id="PTHR30250:SF11">
    <property type="entry name" value="O-ANTIGEN TRANSPORTER-RELATED"/>
    <property type="match status" value="1"/>
</dbReference>
<dbReference type="Proteomes" id="UP000078406">
    <property type="component" value="Unassembled WGS sequence"/>
</dbReference>
<evidence type="ECO:0000256" key="2">
    <source>
        <dbReference type="ARBA" id="ARBA00022475"/>
    </source>
</evidence>
<accession>A0A177Y6A5</accession>
<evidence type="ECO:0000256" key="3">
    <source>
        <dbReference type="ARBA" id="ARBA00022692"/>
    </source>
</evidence>
<reference evidence="7 8" key="1">
    <citation type="journal article" date="2016" name="Syst. Appl. Microbiol.">
        <title>Vibrio bivalvicida sp. nov., a novel larval pathogen for bivalve molluscs reared in a hatchery.</title>
        <authorList>
            <person name="Dubert J."/>
            <person name="Romalde J.L."/>
            <person name="Prado S."/>
            <person name="Barja J.L."/>
        </authorList>
    </citation>
    <scope>NUCLEOTIDE SEQUENCE [LARGE SCALE GENOMIC DNA]</scope>
    <source>
        <strain evidence="7 8">605</strain>
    </source>
</reference>
<feature type="transmembrane region" description="Helical" evidence="6">
    <location>
        <begin position="409"/>
        <end position="427"/>
    </location>
</feature>
<sequence>MNTEHIKSISLYAVSLFLIKGVSLFTLPLMAHYLSPSQIGHLELLGVTTVFFSLIVGLAMHENLYRFIGTVSSKVVRKRKASQLYSATLLLSMSLSALLLIGYYLLPFKADSITHEQVLFMALVLCYEAPLAISLAWLRLHNQAGLFFKICVSTVIAQVSLLIIALLHKPDVTVIFALNVICTFVQFLFLHIYINFPLMLPNKERIKRYIRYSAPLMLSGVVAFGLSGAERWLIAGATNLETLGMYAIAAKFALAVGILIQPFHMWWMPKRFEAMDNKGAGYVANVTTQGVVLLCVISVTVAWLSQIFITIALPESYQPAVALVGMTITMMLFKELVELTNFGILYKKNTTQLLYINVTSTVLAFIVCFASIESGIEAILWGLIAGQLCRFSLTTWFSQKAQYLNYQTANIMALLMLTALFLLTSRYHQSLEISLLMLLLQPLGIVALSLRFQLISGVYLKTLTHTVHRYLGKSL</sequence>